<evidence type="ECO:0000313" key="3">
    <source>
        <dbReference type="EMBL" id="ATG51781.1"/>
    </source>
</evidence>
<keyword evidence="4" id="KW-1185">Reference proteome</keyword>
<feature type="region of interest" description="Disordered" evidence="1">
    <location>
        <begin position="109"/>
        <end position="128"/>
    </location>
</feature>
<name>A0A291GNH7_9MICO</name>
<accession>A0A291GNH7</accession>
<dbReference type="OrthoDB" id="4793838at2"/>
<organism evidence="3 4">
    <name type="scientific">Brachybacterium vulturis</name>
    <dbReference type="NCBI Taxonomy" id="2017484"/>
    <lineage>
        <taxon>Bacteria</taxon>
        <taxon>Bacillati</taxon>
        <taxon>Actinomycetota</taxon>
        <taxon>Actinomycetes</taxon>
        <taxon>Micrococcales</taxon>
        <taxon>Dermabacteraceae</taxon>
        <taxon>Brachybacterium</taxon>
    </lineage>
</organism>
<dbReference type="KEGG" id="brz:CFK38_09795"/>
<evidence type="ECO:0000256" key="2">
    <source>
        <dbReference type="SAM" id="Phobius"/>
    </source>
</evidence>
<dbReference type="Proteomes" id="UP000218165">
    <property type="component" value="Chromosome"/>
</dbReference>
<protein>
    <submittedName>
        <fullName evidence="3">Uncharacterized protein</fullName>
    </submittedName>
</protein>
<feature type="transmembrane region" description="Helical" evidence="2">
    <location>
        <begin position="139"/>
        <end position="164"/>
    </location>
</feature>
<feature type="compositionally biased region" description="Basic and acidic residues" evidence="1">
    <location>
        <begin position="116"/>
        <end position="128"/>
    </location>
</feature>
<sequence>MTEPETTPRRGRRARALSPEEQAALEARAAREAPGGQAAAPGVRGAVAPPTADTPVPALRKFGRRARIIELSEQPEAAPAASGRGAATTAEDGSAAGVSRDHDGVELGELSVTEAPEPRPAPRFDGKVLHRPESNGGRLLPWLVWILIAIALVVLVALLLTGVIGPDTAASALSPVPSDHLSDLSLDHPVLEEPAA</sequence>
<keyword evidence="2" id="KW-0472">Membrane</keyword>
<feature type="region of interest" description="Disordered" evidence="1">
    <location>
        <begin position="1"/>
        <end position="102"/>
    </location>
</feature>
<keyword evidence="2" id="KW-0812">Transmembrane</keyword>
<dbReference type="AlphaFoldDB" id="A0A291GNH7"/>
<gene>
    <name evidence="3" type="ORF">CFK38_09795</name>
</gene>
<feature type="compositionally biased region" description="Low complexity" evidence="1">
    <location>
        <begin position="75"/>
        <end position="91"/>
    </location>
</feature>
<feature type="compositionally biased region" description="Low complexity" evidence="1">
    <location>
        <begin position="19"/>
        <end position="58"/>
    </location>
</feature>
<dbReference type="RefSeq" id="WP_096802901.1">
    <property type="nucleotide sequence ID" value="NZ_CP023563.1"/>
</dbReference>
<dbReference type="EMBL" id="CP023563">
    <property type="protein sequence ID" value="ATG51781.1"/>
    <property type="molecule type" value="Genomic_DNA"/>
</dbReference>
<evidence type="ECO:0000256" key="1">
    <source>
        <dbReference type="SAM" id="MobiDB-lite"/>
    </source>
</evidence>
<evidence type="ECO:0000313" key="4">
    <source>
        <dbReference type="Proteomes" id="UP000218165"/>
    </source>
</evidence>
<reference evidence="4" key="1">
    <citation type="submission" date="2017-09" db="EMBL/GenBank/DDBJ databases">
        <title>Brachybacterium sp. VM2412.</title>
        <authorList>
            <person name="Tak E.J."/>
            <person name="Bae J.-W."/>
        </authorList>
    </citation>
    <scope>NUCLEOTIDE SEQUENCE [LARGE SCALE GENOMIC DNA]</scope>
    <source>
        <strain evidence="4">VM2412</strain>
    </source>
</reference>
<keyword evidence="2" id="KW-1133">Transmembrane helix</keyword>
<proteinExistence type="predicted"/>